<keyword evidence="1 8" id="KW-0732">Signal</keyword>
<dbReference type="GO" id="GO:0008061">
    <property type="term" value="F:chitin binding"/>
    <property type="evidence" value="ECO:0007669"/>
    <property type="project" value="InterPro"/>
</dbReference>
<keyword evidence="2 5" id="KW-0378">Hydrolase</keyword>
<evidence type="ECO:0000256" key="3">
    <source>
        <dbReference type="ARBA" id="ARBA00023157"/>
    </source>
</evidence>
<dbReference type="HOGENOM" id="CLU_002833_3_1_1"/>
<dbReference type="PROSITE" id="PS51910">
    <property type="entry name" value="GH18_2"/>
    <property type="match status" value="1"/>
</dbReference>
<keyword evidence="3" id="KW-1015">Disulfide bond</keyword>
<dbReference type="EMBL" id="CH477261">
    <property type="protein sequence ID" value="EAT45693.1"/>
    <property type="molecule type" value="Genomic_DNA"/>
</dbReference>
<dbReference type="Gene3D" id="3.10.50.10">
    <property type="match status" value="1"/>
</dbReference>
<dbReference type="eggNOG" id="KOG2806">
    <property type="taxonomic scope" value="Eukaryota"/>
</dbReference>
<dbReference type="AlphaFoldDB" id="Q0IG64"/>
<evidence type="ECO:0000256" key="5">
    <source>
        <dbReference type="RuleBase" id="RU000489"/>
    </source>
</evidence>
<dbReference type="SUPFAM" id="SSF51445">
    <property type="entry name" value="(Trans)glycosidases"/>
    <property type="match status" value="1"/>
</dbReference>
<evidence type="ECO:0000259" key="9">
    <source>
        <dbReference type="PROSITE" id="PS51910"/>
    </source>
</evidence>
<evidence type="ECO:0000313" key="10">
    <source>
        <dbReference type="EMBL" id="EAT45693.1"/>
    </source>
</evidence>
<dbReference type="InterPro" id="IPR001223">
    <property type="entry name" value="Glyco_hydro18_cat"/>
</dbReference>
<reference evidence="10" key="3">
    <citation type="submission" date="2012-09" db="EMBL/GenBank/DDBJ databases">
        <authorList>
            <consortium name="VectorBase"/>
        </authorList>
    </citation>
    <scope>NUCLEOTIDE SEQUENCE</scope>
    <source>
        <strain evidence="10">Liverpool</strain>
    </source>
</reference>
<dbReference type="SUPFAM" id="SSF54556">
    <property type="entry name" value="Chitinase insertion domain"/>
    <property type="match status" value="1"/>
</dbReference>
<dbReference type="InterPro" id="IPR029070">
    <property type="entry name" value="Chitinase_insertion_sf"/>
</dbReference>
<comment type="similarity">
    <text evidence="6">Belongs to the glycosyl hydrolase 18 family.</text>
</comment>
<proteinExistence type="inferred from homology"/>
<feature type="compositionally biased region" description="Polar residues" evidence="7">
    <location>
        <begin position="480"/>
        <end position="491"/>
    </location>
</feature>
<dbReference type="InterPro" id="IPR050314">
    <property type="entry name" value="Glycosyl_Hydrlase_18"/>
</dbReference>
<dbReference type="OrthoDB" id="73875at2759"/>
<evidence type="ECO:0000256" key="4">
    <source>
        <dbReference type="ARBA" id="ARBA00023295"/>
    </source>
</evidence>
<dbReference type="InterPro" id="IPR001579">
    <property type="entry name" value="Glyco_hydro_18_chit_AS"/>
</dbReference>
<dbReference type="Pfam" id="PF00704">
    <property type="entry name" value="Glyco_hydro_18"/>
    <property type="match status" value="1"/>
</dbReference>
<dbReference type="PANTHER" id="PTHR11177:SF360">
    <property type="entry name" value="CHITINASE 4-RELATED"/>
    <property type="match status" value="1"/>
</dbReference>
<name>Q0IG64_AEDAE</name>
<dbReference type="FunFam" id="3.10.50.10:FF:000001">
    <property type="entry name" value="Chitinase 3-like 1"/>
    <property type="match status" value="1"/>
</dbReference>
<dbReference type="InterPro" id="IPR011583">
    <property type="entry name" value="Chitinase_II/V-like_cat"/>
</dbReference>
<reference evidence="10" key="1">
    <citation type="submission" date="2005-10" db="EMBL/GenBank/DDBJ databases">
        <authorList>
            <person name="Loftus B.J."/>
            <person name="Nene V.M."/>
            <person name="Hannick L.I."/>
            <person name="Bidwell S."/>
            <person name="Haas B."/>
            <person name="Amedeo P."/>
            <person name="Orvis J."/>
            <person name="Wortman J.R."/>
            <person name="White O.R."/>
            <person name="Salzberg S."/>
            <person name="Shumway M."/>
            <person name="Koo H."/>
            <person name="Zhao Y."/>
            <person name="Holmes M."/>
            <person name="Miller J."/>
            <person name="Schatz M."/>
            <person name="Pop M."/>
            <person name="Pai G."/>
            <person name="Utterback T."/>
            <person name="Rogers Y.-H."/>
            <person name="Kravitz S."/>
            <person name="Fraser C.M."/>
        </authorList>
    </citation>
    <scope>NUCLEOTIDE SEQUENCE</scope>
    <source>
        <strain evidence="10">Liverpool</strain>
    </source>
</reference>
<dbReference type="GO" id="GO:0005975">
    <property type="term" value="P:carbohydrate metabolic process"/>
    <property type="evidence" value="ECO:0007669"/>
    <property type="project" value="InterPro"/>
</dbReference>
<keyword evidence="4 5" id="KW-0326">Glycosidase</keyword>
<dbReference type="GO" id="GO:0004568">
    <property type="term" value="F:chitinase activity"/>
    <property type="evidence" value="ECO:0007669"/>
    <property type="project" value="UniProtKB-ARBA"/>
</dbReference>
<dbReference type="STRING" id="7159.Q0IG64"/>
<dbReference type="CDD" id="cd02872">
    <property type="entry name" value="GH18_chitolectin_chitotriosidase"/>
    <property type="match status" value="1"/>
</dbReference>
<evidence type="ECO:0000313" key="11">
    <source>
        <dbReference type="Proteomes" id="UP000682892"/>
    </source>
</evidence>
<dbReference type="KEGG" id="aag:5576996"/>
<gene>
    <name evidence="10" type="ORF">AaeL_AAEL003056</name>
</gene>
<protein>
    <submittedName>
        <fullName evidence="10">AAEL003056-PA</fullName>
    </submittedName>
</protein>
<dbReference type="GO" id="GO:0006032">
    <property type="term" value="P:chitin catabolic process"/>
    <property type="evidence" value="ECO:0007669"/>
    <property type="project" value="TreeGrafter"/>
</dbReference>
<feature type="domain" description="GH18" evidence="9">
    <location>
        <begin position="24"/>
        <end position="394"/>
    </location>
</feature>
<dbReference type="InterPro" id="IPR017853">
    <property type="entry name" value="GH"/>
</dbReference>
<dbReference type="GO" id="GO:0005576">
    <property type="term" value="C:extracellular region"/>
    <property type="evidence" value="ECO:0007669"/>
    <property type="project" value="TreeGrafter"/>
</dbReference>
<feature type="compositionally biased region" description="Basic and acidic residues" evidence="7">
    <location>
        <begin position="492"/>
        <end position="501"/>
    </location>
</feature>
<reference evidence="10" key="2">
    <citation type="journal article" date="2007" name="Science">
        <title>Genome sequence of Aedes aegypti, a major arbovirus vector.</title>
        <authorList>
            <person name="Nene V."/>
            <person name="Wortman J.R."/>
            <person name="Lawson D."/>
            <person name="Haas B."/>
            <person name="Kodira C."/>
            <person name="Tu Z.J."/>
            <person name="Loftus B."/>
            <person name="Xi Z."/>
            <person name="Megy K."/>
            <person name="Grabherr M."/>
            <person name="Ren Q."/>
            <person name="Zdobnov E.M."/>
            <person name="Lobo N.F."/>
            <person name="Campbell K.S."/>
            <person name="Brown S.E."/>
            <person name="Bonaldo M.F."/>
            <person name="Zhu J."/>
            <person name="Sinkins S.P."/>
            <person name="Hogenkamp D.G."/>
            <person name="Amedeo P."/>
            <person name="Arensburger P."/>
            <person name="Atkinson P.W."/>
            <person name="Bidwell S."/>
            <person name="Biedler J."/>
            <person name="Birney E."/>
            <person name="Bruggner R.V."/>
            <person name="Costas J."/>
            <person name="Coy M.R."/>
            <person name="Crabtree J."/>
            <person name="Crawford M."/>
            <person name="Debruyn B."/>
            <person name="Decaprio D."/>
            <person name="Eiglmeier K."/>
            <person name="Eisenstadt E."/>
            <person name="El-Dorry H."/>
            <person name="Gelbart W.M."/>
            <person name="Gomes S.L."/>
            <person name="Hammond M."/>
            <person name="Hannick L.I."/>
            <person name="Hogan J.R."/>
            <person name="Holmes M.H."/>
            <person name="Jaffe D."/>
            <person name="Johnston J.S."/>
            <person name="Kennedy R.C."/>
            <person name="Koo H."/>
            <person name="Kravitz S."/>
            <person name="Kriventseva E.V."/>
            <person name="Kulp D."/>
            <person name="Labutti K."/>
            <person name="Lee E."/>
            <person name="Li S."/>
            <person name="Lovin D.D."/>
            <person name="Mao C."/>
            <person name="Mauceli E."/>
            <person name="Menck C.F."/>
            <person name="Miller J.R."/>
            <person name="Montgomery P."/>
            <person name="Mori A."/>
            <person name="Nascimento A.L."/>
            <person name="Naveira H.F."/>
            <person name="Nusbaum C."/>
            <person name="O'leary S."/>
            <person name="Orvis J."/>
            <person name="Pertea M."/>
            <person name="Quesneville H."/>
            <person name="Reidenbach K.R."/>
            <person name="Rogers Y.H."/>
            <person name="Roth C.W."/>
            <person name="Schneider J.R."/>
            <person name="Schatz M."/>
            <person name="Shumway M."/>
            <person name="Stanke M."/>
            <person name="Stinson E.O."/>
            <person name="Tubio J.M."/>
            <person name="Vanzee J.P."/>
            <person name="Verjovski-Almeida S."/>
            <person name="Werner D."/>
            <person name="White O."/>
            <person name="Wyder S."/>
            <person name="Zeng Q."/>
            <person name="Zhao Q."/>
            <person name="Zhao Y."/>
            <person name="Hill C.A."/>
            <person name="Raikhel A.S."/>
            <person name="Soares M.B."/>
            <person name="Knudson D.L."/>
            <person name="Lee N.H."/>
            <person name="Galagan J."/>
            <person name="Salzberg S.L."/>
            <person name="Paulsen I.T."/>
            <person name="Dimopoulos G."/>
            <person name="Collins F.H."/>
            <person name="Birren B."/>
            <person name="Fraser-Liggett C.M."/>
            <person name="Severson D.W."/>
        </authorList>
    </citation>
    <scope>NUCLEOTIDE SEQUENCE [LARGE SCALE GENOMIC DNA]</scope>
    <source>
        <strain evidence="10">Liverpool</strain>
    </source>
</reference>
<dbReference type="SMART" id="SM00636">
    <property type="entry name" value="Glyco_18"/>
    <property type="match status" value="1"/>
</dbReference>
<dbReference type="PhylomeDB" id="Q0IG64"/>
<evidence type="ECO:0000256" key="7">
    <source>
        <dbReference type="SAM" id="MobiDB-lite"/>
    </source>
</evidence>
<organism evidence="10 11">
    <name type="scientific">Aedes aegypti</name>
    <name type="common">Yellowfever mosquito</name>
    <name type="synonym">Culex aegypti</name>
    <dbReference type="NCBI Taxonomy" id="7159"/>
    <lineage>
        <taxon>Eukaryota</taxon>
        <taxon>Metazoa</taxon>
        <taxon>Ecdysozoa</taxon>
        <taxon>Arthropoda</taxon>
        <taxon>Hexapoda</taxon>
        <taxon>Insecta</taxon>
        <taxon>Pterygota</taxon>
        <taxon>Neoptera</taxon>
        <taxon>Endopterygota</taxon>
        <taxon>Diptera</taxon>
        <taxon>Nematocera</taxon>
        <taxon>Culicoidea</taxon>
        <taxon>Culicidae</taxon>
        <taxon>Culicinae</taxon>
        <taxon>Aedini</taxon>
        <taxon>Aedes</taxon>
        <taxon>Stegomyia</taxon>
    </lineage>
</organism>
<evidence type="ECO:0000256" key="6">
    <source>
        <dbReference type="RuleBase" id="RU004453"/>
    </source>
</evidence>
<dbReference type="PANTHER" id="PTHR11177">
    <property type="entry name" value="CHITINASE"/>
    <property type="match status" value="1"/>
</dbReference>
<dbReference type="OMA" id="FYYCSGG"/>
<evidence type="ECO:0000256" key="2">
    <source>
        <dbReference type="ARBA" id="ARBA00022801"/>
    </source>
</evidence>
<feature type="chain" id="PRO_5030174995" evidence="8">
    <location>
        <begin position="24"/>
        <end position="501"/>
    </location>
</feature>
<evidence type="ECO:0000256" key="8">
    <source>
        <dbReference type="SAM" id="SignalP"/>
    </source>
</evidence>
<feature type="signal peptide" evidence="8">
    <location>
        <begin position="1"/>
        <end position="23"/>
    </location>
</feature>
<dbReference type="Gene3D" id="3.20.20.80">
    <property type="entry name" value="Glycosidases"/>
    <property type="match status" value="1"/>
</dbReference>
<dbReference type="Proteomes" id="UP000682892">
    <property type="component" value="Chromosome 2"/>
</dbReference>
<evidence type="ECO:0000256" key="1">
    <source>
        <dbReference type="ARBA" id="ARBA00022729"/>
    </source>
</evidence>
<dbReference type="VEuPathDB" id="VectorBase:AAEL003056"/>
<accession>Q0IG64</accession>
<dbReference type="PROSITE" id="PS01095">
    <property type="entry name" value="GH18_1"/>
    <property type="match status" value="1"/>
</dbReference>
<sequence length="501" mass="55754">MVSANVTGLVLTTIVFLSKIINAKNIVCYYGTWATYRNGNGKFVVDNIDPFLCTHLIYAFVGINANGTIRVLDPWLDLEDNWGLGTMRQFNDLKNSNHKLKTLVAVGGWNEGSEKFSTVAESPILRKRFAQDAARFCSYHGFDGLDVDWEYPAQRDGDPTVDRENFVLFLADLREEFSNRGLLLTAAVAATESSASISYNIPEISKYLDFINVMAYDLHGPWESKTGHNAPLFVGLHDNTTNKMQLNVKSSISYWLHQGVPARKIMLGVAFYGRSFTLRSNSEHGVGAPTSGPGQAGQYTYESGFLGYNEICEKLIVDKWNQNWDADQKVPYAYSGNQWVGFDNDESLSLKCDFVDQYELGGVMLWSIETDDFHGRCGEKFTLLNTLNSKLFGSTASTVATTSMQPSTTTNDSAPTWSTSPVETTVTTTVSTSTITQSTSTTSGEFVCVTTGYIRDPENCAKFGQTVNTGWITVENLRSAQNPQRRQTTENYKFRNRDSDL</sequence>
<dbReference type="SMR" id="Q0IG64"/>
<dbReference type="PaxDb" id="7159-AAEL003056-PA"/>
<feature type="region of interest" description="Disordered" evidence="7">
    <location>
        <begin position="480"/>
        <end position="501"/>
    </location>
</feature>